<keyword evidence="2 5" id="KW-0812">Transmembrane</keyword>
<evidence type="ECO:0000256" key="2">
    <source>
        <dbReference type="ARBA" id="ARBA00022692"/>
    </source>
</evidence>
<dbReference type="InterPro" id="IPR009619">
    <property type="entry name" value="CrgA"/>
</dbReference>
<sequence length="77" mass="8371">MVEDSAGTHKAKPVRLDSPRWLAPAMVSFFILGLIWIVTYYLAGSSVPVISDLPALANIGIGFGFISIGFFLATKWK</sequence>
<proteinExistence type="inferred from homology"/>
<evidence type="ECO:0000256" key="3">
    <source>
        <dbReference type="ARBA" id="ARBA00022989"/>
    </source>
</evidence>
<evidence type="ECO:0000256" key="1">
    <source>
        <dbReference type="ARBA" id="ARBA00022475"/>
    </source>
</evidence>
<organism evidence="6">
    <name type="scientific">freshwater metagenome</name>
    <dbReference type="NCBI Taxonomy" id="449393"/>
    <lineage>
        <taxon>unclassified sequences</taxon>
        <taxon>metagenomes</taxon>
        <taxon>ecological metagenomes</taxon>
    </lineage>
</organism>
<dbReference type="AlphaFoldDB" id="A0A6J6DQH5"/>
<name>A0A6J6DQH5_9ZZZZ</name>
<accession>A0A6J6DQH5</accession>
<reference evidence="6" key="1">
    <citation type="submission" date="2020-05" db="EMBL/GenBank/DDBJ databases">
        <authorList>
            <person name="Chiriac C."/>
            <person name="Salcher M."/>
            <person name="Ghai R."/>
            <person name="Kavagutti S V."/>
        </authorList>
    </citation>
    <scope>NUCLEOTIDE SEQUENCE</scope>
</reference>
<evidence type="ECO:0000313" key="6">
    <source>
        <dbReference type="EMBL" id="CAB4566381.1"/>
    </source>
</evidence>
<dbReference type="EMBL" id="CAEZTT010000001">
    <property type="protein sequence ID" value="CAB4566381.1"/>
    <property type="molecule type" value="Genomic_DNA"/>
</dbReference>
<evidence type="ECO:0000256" key="4">
    <source>
        <dbReference type="ARBA" id="ARBA00023136"/>
    </source>
</evidence>
<dbReference type="Pfam" id="PF06781">
    <property type="entry name" value="CrgA"/>
    <property type="match status" value="1"/>
</dbReference>
<keyword evidence="3 5" id="KW-1133">Transmembrane helix</keyword>
<evidence type="ECO:0000256" key="5">
    <source>
        <dbReference type="SAM" id="Phobius"/>
    </source>
</evidence>
<protein>
    <submittedName>
        <fullName evidence="6">Unannotated protein</fullName>
    </submittedName>
</protein>
<feature type="transmembrane region" description="Helical" evidence="5">
    <location>
        <begin position="21"/>
        <end position="43"/>
    </location>
</feature>
<keyword evidence="4 5" id="KW-0472">Membrane</keyword>
<keyword evidence="1" id="KW-1003">Cell membrane</keyword>
<gene>
    <name evidence="6" type="ORF">UFOPK1726_00011</name>
</gene>
<feature type="transmembrane region" description="Helical" evidence="5">
    <location>
        <begin position="55"/>
        <end position="73"/>
    </location>
</feature>
<dbReference type="HAMAP" id="MF_00631">
    <property type="entry name" value="CrgA"/>
    <property type="match status" value="1"/>
</dbReference>